<protein>
    <submittedName>
        <fullName evidence="2">Uncharacterized protein</fullName>
    </submittedName>
</protein>
<evidence type="ECO:0000313" key="2">
    <source>
        <dbReference type="EMBL" id="ETO23043.1"/>
    </source>
</evidence>
<feature type="compositionally biased region" description="Basic and acidic residues" evidence="1">
    <location>
        <begin position="105"/>
        <end position="118"/>
    </location>
</feature>
<feature type="region of interest" description="Disordered" evidence="1">
    <location>
        <begin position="96"/>
        <end position="156"/>
    </location>
</feature>
<proteinExistence type="predicted"/>
<comment type="caution">
    <text evidence="2">The sequence shown here is derived from an EMBL/GenBank/DDBJ whole genome shotgun (WGS) entry which is preliminary data.</text>
</comment>
<dbReference type="EMBL" id="ASPP01010272">
    <property type="protein sequence ID" value="ETO23043.1"/>
    <property type="molecule type" value="Genomic_DNA"/>
</dbReference>
<feature type="compositionally biased region" description="Low complexity" evidence="1">
    <location>
        <begin position="129"/>
        <end position="143"/>
    </location>
</feature>
<evidence type="ECO:0000256" key="1">
    <source>
        <dbReference type="SAM" id="MobiDB-lite"/>
    </source>
</evidence>
<feature type="region of interest" description="Disordered" evidence="1">
    <location>
        <begin position="272"/>
        <end position="304"/>
    </location>
</feature>
<reference evidence="2 3" key="1">
    <citation type="journal article" date="2013" name="Curr. Biol.">
        <title>The Genome of the Foraminiferan Reticulomyxa filosa.</title>
        <authorList>
            <person name="Glockner G."/>
            <person name="Hulsmann N."/>
            <person name="Schleicher M."/>
            <person name="Noegel A.A."/>
            <person name="Eichinger L."/>
            <person name="Gallinger C."/>
            <person name="Pawlowski J."/>
            <person name="Sierra R."/>
            <person name="Euteneuer U."/>
            <person name="Pillet L."/>
            <person name="Moustafa A."/>
            <person name="Platzer M."/>
            <person name="Groth M."/>
            <person name="Szafranski K."/>
            <person name="Schliwa M."/>
        </authorList>
    </citation>
    <scope>NUCLEOTIDE SEQUENCE [LARGE SCALE GENOMIC DNA]</scope>
</reference>
<name>X6NAV3_RETFI</name>
<keyword evidence="3" id="KW-1185">Reference proteome</keyword>
<feature type="compositionally biased region" description="Polar residues" evidence="1">
    <location>
        <begin position="274"/>
        <end position="291"/>
    </location>
</feature>
<dbReference type="Proteomes" id="UP000023152">
    <property type="component" value="Unassembled WGS sequence"/>
</dbReference>
<accession>X6NAV3</accession>
<gene>
    <name evidence="2" type="ORF">RFI_14140</name>
</gene>
<sequence length="304" mass="34230">MQCVAEGMMNARSKKPCTPSPHENENKINLSQYSPARNKIELQKNLEKDEPAFKILSSQEPNIGHKFNTVVKTPVVEKKPYGDIIEIISQFGYDVSSEQVRSVPRSHDKNMRDNEKVNPNDGSDNEQDVVPSPTPSLVSSLHSSQKKPKKRSYSEILESSSLTQKNLFGVKKMKSPTVIENKEEQSKGLVLPEMSSKYSINPLFADFFASPSQSTLDSAKPETRDSLHQPQSFEMGVDNTANGKRSAFFVGNSNSNKVQKMPTLQERMELRVQQAKQKNITKTPSQKTNNHGNDKKNQIQNYLF</sequence>
<feature type="region of interest" description="Disordered" evidence="1">
    <location>
        <begin position="212"/>
        <end position="239"/>
    </location>
</feature>
<organism evidence="2 3">
    <name type="scientific">Reticulomyxa filosa</name>
    <dbReference type="NCBI Taxonomy" id="46433"/>
    <lineage>
        <taxon>Eukaryota</taxon>
        <taxon>Sar</taxon>
        <taxon>Rhizaria</taxon>
        <taxon>Retaria</taxon>
        <taxon>Foraminifera</taxon>
        <taxon>Monothalamids</taxon>
        <taxon>Reticulomyxidae</taxon>
        <taxon>Reticulomyxa</taxon>
    </lineage>
</organism>
<feature type="region of interest" description="Disordered" evidence="1">
    <location>
        <begin position="1"/>
        <end position="35"/>
    </location>
</feature>
<evidence type="ECO:0000313" key="3">
    <source>
        <dbReference type="Proteomes" id="UP000023152"/>
    </source>
</evidence>
<dbReference type="AlphaFoldDB" id="X6NAV3"/>